<reference evidence="2" key="1">
    <citation type="journal article" date="2014" name="Int. J. Syst. Evol. Microbiol.">
        <title>Complete genome sequence of Corynebacterium casei LMG S-19264T (=DSM 44701T), isolated from a smear-ripened cheese.</title>
        <authorList>
            <consortium name="US DOE Joint Genome Institute (JGI-PGF)"/>
            <person name="Walter F."/>
            <person name="Albersmeier A."/>
            <person name="Kalinowski J."/>
            <person name="Ruckert C."/>
        </authorList>
    </citation>
    <scope>NUCLEOTIDE SEQUENCE</scope>
    <source>
        <strain evidence="2">JCM 14719</strain>
    </source>
</reference>
<feature type="transmembrane region" description="Helical" evidence="1">
    <location>
        <begin position="192"/>
        <end position="210"/>
    </location>
</feature>
<evidence type="ECO:0000256" key="1">
    <source>
        <dbReference type="SAM" id="Phobius"/>
    </source>
</evidence>
<name>A0A8J3B7C9_9BACI</name>
<keyword evidence="1" id="KW-0812">Transmembrane</keyword>
<accession>A0A8J3B7C9</accession>
<dbReference type="RefSeq" id="WP_054672967.1">
    <property type="nucleotide sequence ID" value="NZ_BMOF01000001.1"/>
</dbReference>
<organism evidence="2 3">
    <name type="scientific">Calditerricola satsumensis</name>
    <dbReference type="NCBI Taxonomy" id="373054"/>
    <lineage>
        <taxon>Bacteria</taxon>
        <taxon>Bacillati</taxon>
        <taxon>Bacillota</taxon>
        <taxon>Bacilli</taxon>
        <taxon>Bacillales</taxon>
        <taxon>Bacillaceae</taxon>
        <taxon>Calditerricola</taxon>
    </lineage>
</organism>
<proteinExistence type="predicted"/>
<keyword evidence="1" id="KW-0472">Membrane</keyword>
<feature type="transmembrane region" description="Helical" evidence="1">
    <location>
        <begin position="65"/>
        <end position="86"/>
    </location>
</feature>
<dbReference type="Proteomes" id="UP000637720">
    <property type="component" value="Unassembled WGS sequence"/>
</dbReference>
<comment type="caution">
    <text evidence="2">The sequence shown here is derived from an EMBL/GenBank/DDBJ whole genome shotgun (WGS) entry which is preliminary data.</text>
</comment>
<feature type="transmembrane region" description="Helical" evidence="1">
    <location>
        <begin position="35"/>
        <end position="59"/>
    </location>
</feature>
<gene>
    <name evidence="2" type="ORF">GCM10007043_00710</name>
</gene>
<dbReference type="AlphaFoldDB" id="A0A8J3B7C9"/>
<evidence type="ECO:0000313" key="3">
    <source>
        <dbReference type="Proteomes" id="UP000637720"/>
    </source>
</evidence>
<sequence length="224" mass="23638">MIPAGLWAISALIGAAFTVRIGIRFWRTGKPHHAAWFVGFALYTFTALASALAYLVGWNPWLYKLWYVAAAALVAFLGAGELYFLVRPRWVHAFLGAMVLVTLTMLGKTLTAPVDVLRLEAGGEIGGEALPGSVRLFSPLLTVPGSLALIGGALWSGLRHRSAAGLWVAAGALIMASGGLLTRLGFAELLPVANSVGVILLYAGYALAGAHQQERETVPEKTAG</sequence>
<feature type="transmembrane region" description="Helical" evidence="1">
    <location>
        <begin position="93"/>
        <end position="114"/>
    </location>
</feature>
<dbReference type="EMBL" id="BMOF01000001">
    <property type="protein sequence ID" value="GGJ90879.1"/>
    <property type="molecule type" value="Genomic_DNA"/>
</dbReference>
<evidence type="ECO:0000313" key="2">
    <source>
        <dbReference type="EMBL" id="GGJ90879.1"/>
    </source>
</evidence>
<feature type="transmembrane region" description="Helical" evidence="1">
    <location>
        <begin position="166"/>
        <end position="186"/>
    </location>
</feature>
<feature type="transmembrane region" description="Helical" evidence="1">
    <location>
        <begin position="134"/>
        <end position="154"/>
    </location>
</feature>
<feature type="transmembrane region" description="Helical" evidence="1">
    <location>
        <begin position="6"/>
        <end position="23"/>
    </location>
</feature>
<keyword evidence="1" id="KW-1133">Transmembrane helix</keyword>
<protein>
    <submittedName>
        <fullName evidence="2">Uncharacterized protein</fullName>
    </submittedName>
</protein>
<keyword evidence="3" id="KW-1185">Reference proteome</keyword>
<reference evidence="2" key="2">
    <citation type="submission" date="2020-09" db="EMBL/GenBank/DDBJ databases">
        <authorList>
            <person name="Sun Q."/>
            <person name="Ohkuma M."/>
        </authorList>
    </citation>
    <scope>NUCLEOTIDE SEQUENCE</scope>
    <source>
        <strain evidence="2">JCM 14719</strain>
    </source>
</reference>